<dbReference type="SUPFAM" id="SSF51905">
    <property type="entry name" value="FAD/NAD(P)-binding domain"/>
    <property type="match status" value="2"/>
</dbReference>
<proteinExistence type="predicted"/>
<keyword evidence="1 3" id="KW-0560">Oxidoreductase</keyword>
<dbReference type="PANTHER" id="PTHR43539:SF78">
    <property type="entry name" value="FLAVIN-CONTAINING MONOOXYGENASE"/>
    <property type="match status" value="1"/>
</dbReference>
<keyword evidence="4" id="KW-1185">Reference proteome</keyword>
<dbReference type="EC" id="1.14.13.-" evidence="3"/>
<comment type="caution">
    <text evidence="3">The sequence shown here is derived from an EMBL/GenBank/DDBJ whole genome shotgun (WGS) entry which is preliminary data.</text>
</comment>
<dbReference type="InterPro" id="IPR050982">
    <property type="entry name" value="Auxin_biosynth/cation_transpt"/>
</dbReference>
<dbReference type="PANTHER" id="PTHR43539">
    <property type="entry name" value="FLAVIN-BINDING MONOOXYGENASE-LIKE PROTEIN (AFU_ORTHOLOGUE AFUA_4G09220)"/>
    <property type="match status" value="1"/>
</dbReference>
<dbReference type="Pfam" id="PF13738">
    <property type="entry name" value="Pyr_redox_3"/>
    <property type="match status" value="1"/>
</dbReference>
<dbReference type="PRINTS" id="PR00368">
    <property type="entry name" value="FADPNR"/>
</dbReference>
<organism evidence="3 4">
    <name type="scientific">Jatrophihabitans lederbergiae</name>
    <dbReference type="NCBI Taxonomy" id="3075547"/>
    <lineage>
        <taxon>Bacteria</taxon>
        <taxon>Bacillati</taxon>
        <taxon>Actinomycetota</taxon>
        <taxon>Actinomycetes</taxon>
        <taxon>Jatrophihabitantales</taxon>
        <taxon>Jatrophihabitantaceae</taxon>
        <taxon>Jatrophihabitans</taxon>
    </lineage>
</organism>
<evidence type="ECO:0000313" key="4">
    <source>
        <dbReference type="Proteomes" id="UP001183176"/>
    </source>
</evidence>
<feature type="compositionally biased region" description="Basic and acidic residues" evidence="2">
    <location>
        <begin position="391"/>
        <end position="400"/>
    </location>
</feature>
<dbReference type="InterPro" id="IPR036188">
    <property type="entry name" value="FAD/NAD-bd_sf"/>
</dbReference>
<evidence type="ECO:0000256" key="2">
    <source>
        <dbReference type="SAM" id="MobiDB-lite"/>
    </source>
</evidence>
<dbReference type="RefSeq" id="WP_311422654.1">
    <property type="nucleotide sequence ID" value="NZ_JAVREH010000008.1"/>
</dbReference>
<feature type="region of interest" description="Disordered" evidence="2">
    <location>
        <begin position="383"/>
        <end position="424"/>
    </location>
</feature>
<gene>
    <name evidence="3" type="ORF">RM423_08850</name>
</gene>
<dbReference type="PRINTS" id="PR00469">
    <property type="entry name" value="PNDRDTASEII"/>
</dbReference>
<reference evidence="4" key="1">
    <citation type="submission" date="2023-07" db="EMBL/GenBank/DDBJ databases">
        <title>30 novel species of actinomycetes from the DSMZ collection.</title>
        <authorList>
            <person name="Nouioui I."/>
        </authorList>
    </citation>
    <scope>NUCLEOTIDE SEQUENCE [LARGE SCALE GENOMIC DNA]</scope>
    <source>
        <strain evidence="4">DSM 44399</strain>
    </source>
</reference>
<sequence>MTPGDASQSERPTLRDRLVAHAASVGVVSSGRPAGDRPARSVDALIIGAGQAGLGVAYWLRRITGLEVQIIERAAVGNSWLERWDSLRLFTPRRFSALPGMPFPAGEDFPSRLEVAEYLRCYADRFRLPVETGHQVRRLTKSGGVFCAETNRADIRARHVVVAGGPFAQPYLPPASRKLDGVVFQLHSADYRRPADVPDGEVVVVGGGNSAAQLALELSPTHRVTMVSPRPPWFLPVTLLGADLYWWLYLTGTLNARTSSPVSRYVRRRGDAIIGTDLRRQVQTGRVRLLTQRVTGASGQDLVLADGSLVPAPNVLWCTGYRPDLRWMDLAGALDRSGEPVHRRGASPVPGLHWMGLPWQTRLNSSIINGVDRDAHATAKRIRAMSTEVGRSPREIRQAQRDLGSLPPDQPGHDRTGRRPGRAR</sequence>
<accession>A0ABU2J958</accession>
<evidence type="ECO:0000313" key="3">
    <source>
        <dbReference type="EMBL" id="MDT0261500.1"/>
    </source>
</evidence>
<dbReference type="Proteomes" id="UP001183176">
    <property type="component" value="Unassembled WGS sequence"/>
</dbReference>
<dbReference type="GO" id="GO:0016491">
    <property type="term" value="F:oxidoreductase activity"/>
    <property type="evidence" value="ECO:0007669"/>
    <property type="project" value="UniProtKB-KW"/>
</dbReference>
<name>A0ABU2J958_9ACTN</name>
<dbReference type="Gene3D" id="3.50.50.60">
    <property type="entry name" value="FAD/NAD(P)-binding domain"/>
    <property type="match status" value="1"/>
</dbReference>
<evidence type="ECO:0000256" key="1">
    <source>
        <dbReference type="ARBA" id="ARBA00023002"/>
    </source>
</evidence>
<protein>
    <submittedName>
        <fullName evidence="3">NAD(P)/FAD-dependent oxidoreductase</fullName>
        <ecNumber evidence="3">1.14.13.-</ecNumber>
    </submittedName>
</protein>
<dbReference type="EMBL" id="JAVREH010000008">
    <property type="protein sequence ID" value="MDT0261500.1"/>
    <property type="molecule type" value="Genomic_DNA"/>
</dbReference>